<evidence type="ECO:0000256" key="1">
    <source>
        <dbReference type="SAM" id="Phobius"/>
    </source>
</evidence>
<protein>
    <submittedName>
        <fullName evidence="2">Uncharacterized protein</fullName>
    </submittedName>
</protein>
<dbReference type="EMBL" id="CP027666">
    <property type="protein sequence ID" value="AVO34900.1"/>
    <property type="molecule type" value="Genomic_DNA"/>
</dbReference>
<dbReference type="KEGG" id="otk:C6570_12135"/>
<evidence type="ECO:0000313" key="3">
    <source>
        <dbReference type="Proteomes" id="UP000239709"/>
    </source>
</evidence>
<sequence length="206" mass="22913">MFWSSRHPSALTLILAAVPFVSLTAVVAKGAVQGEAPVVQRVVRALPLVAVVLFLAIAWQPLLNNVRLVYLADHLGVHTTLCWLFARTLLPGRTPLCTEFASWVHEDMTPQLLWYTRQVTKAWALFFGLIVLTSIVLFALAEFTTWIAFSTMVGPALTACFFLIENLCRSRFLPPKDRVGLAGTWRAVQARTQSKAPTPSKVRHEC</sequence>
<name>A0A2S0MGA2_9BURK</name>
<keyword evidence="3" id="KW-1185">Reference proteome</keyword>
<proteinExistence type="predicted"/>
<accession>A0A2S0MGA2</accession>
<gene>
    <name evidence="2" type="ORF">C6570_12135</name>
</gene>
<reference evidence="2 3" key="1">
    <citation type="submission" date="2018-03" db="EMBL/GenBank/DDBJ databases">
        <title>Genome sequencing of Ottowia sp.</title>
        <authorList>
            <person name="Kim S.-J."/>
            <person name="Heo J."/>
            <person name="Kwon S.-W."/>
        </authorList>
    </citation>
    <scope>NUCLEOTIDE SEQUENCE [LARGE SCALE GENOMIC DNA]</scope>
    <source>
        <strain evidence="2 3">KADR8-3</strain>
    </source>
</reference>
<dbReference type="Proteomes" id="UP000239709">
    <property type="component" value="Chromosome"/>
</dbReference>
<organism evidence="2 3">
    <name type="scientific">Ottowia oryzae</name>
    <dbReference type="NCBI Taxonomy" id="2109914"/>
    <lineage>
        <taxon>Bacteria</taxon>
        <taxon>Pseudomonadati</taxon>
        <taxon>Pseudomonadota</taxon>
        <taxon>Betaproteobacteria</taxon>
        <taxon>Burkholderiales</taxon>
        <taxon>Comamonadaceae</taxon>
        <taxon>Ottowia</taxon>
    </lineage>
</organism>
<feature type="transmembrane region" description="Helical" evidence="1">
    <location>
        <begin position="146"/>
        <end position="168"/>
    </location>
</feature>
<evidence type="ECO:0000313" key="2">
    <source>
        <dbReference type="EMBL" id="AVO34900.1"/>
    </source>
</evidence>
<keyword evidence="1" id="KW-0812">Transmembrane</keyword>
<feature type="transmembrane region" description="Helical" evidence="1">
    <location>
        <begin position="38"/>
        <end position="59"/>
    </location>
</feature>
<feature type="transmembrane region" description="Helical" evidence="1">
    <location>
        <begin position="122"/>
        <end position="140"/>
    </location>
</feature>
<keyword evidence="1" id="KW-1133">Transmembrane helix</keyword>
<keyword evidence="1" id="KW-0472">Membrane</keyword>
<dbReference type="AlphaFoldDB" id="A0A2S0MGA2"/>